<dbReference type="InterPro" id="IPR035093">
    <property type="entry name" value="RelE/ParE_toxin_dom_sf"/>
</dbReference>
<evidence type="ECO:0000256" key="2">
    <source>
        <dbReference type="ARBA" id="ARBA00022649"/>
    </source>
</evidence>
<name>A0A9X2HM63_9SPHN</name>
<comment type="similarity">
    <text evidence="1">Belongs to the RelE toxin family.</text>
</comment>
<comment type="caution">
    <text evidence="3">The sequence shown here is derived from an EMBL/GenBank/DDBJ whole genome shotgun (WGS) entry which is preliminary data.</text>
</comment>
<keyword evidence="2" id="KW-1277">Toxin-antitoxin system</keyword>
<protein>
    <submittedName>
        <fullName evidence="3">Type II toxin-antitoxin system RelE/ParE family toxin</fullName>
    </submittedName>
</protein>
<dbReference type="InterPro" id="IPR007712">
    <property type="entry name" value="RelE/ParE_toxin"/>
</dbReference>
<proteinExistence type="inferred from homology"/>
<dbReference type="AlphaFoldDB" id="A0A9X2HM63"/>
<gene>
    <name evidence="3" type="ORF">M9978_00585</name>
</gene>
<dbReference type="InterPro" id="IPR051803">
    <property type="entry name" value="TA_system_RelE-like_toxin"/>
</dbReference>
<dbReference type="PANTHER" id="PTHR33755">
    <property type="entry name" value="TOXIN PARE1-RELATED"/>
    <property type="match status" value="1"/>
</dbReference>
<dbReference type="Proteomes" id="UP001139451">
    <property type="component" value="Unassembled WGS sequence"/>
</dbReference>
<dbReference type="EMBL" id="JAMLDX010000001">
    <property type="protein sequence ID" value="MCP3728915.1"/>
    <property type="molecule type" value="Genomic_DNA"/>
</dbReference>
<organism evidence="3 4">
    <name type="scientific">Sphingomonas tagetis</name>
    <dbReference type="NCBI Taxonomy" id="2949092"/>
    <lineage>
        <taxon>Bacteria</taxon>
        <taxon>Pseudomonadati</taxon>
        <taxon>Pseudomonadota</taxon>
        <taxon>Alphaproteobacteria</taxon>
        <taxon>Sphingomonadales</taxon>
        <taxon>Sphingomonadaceae</taxon>
        <taxon>Sphingomonas</taxon>
    </lineage>
</organism>
<evidence type="ECO:0000313" key="3">
    <source>
        <dbReference type="EMBL" id="MCP3728915.1"/>
    </source>
</evidence>
<dbReference type="SUPFAM" id="SSF143011">
    <property type="entry name" value="RelE-like"/>
    <property type="match status" value="1"/>
</dbReference>
<dbReference type="NCBIfam" id="TIGR02385">
    <property type="entry name" value="RelE_StbE"/>
    <property type="match status" value="1"/>
</dbReference>
<keyword evidence="4" id="KW-1185">Reference proteome</keyword>
<sequence>MRKLTWASEARRDLRDLFIFVSERNRAAAERLEQLIVEGAERAASLPFAYRSGRQPGTREAIVHPNYIIVYHVNEDRVRILRVLHARQLYP</sequence>
<dbReference type="RefSeq" id="WP_254290849.1">
    <property type="nucleotide sequence ID" value="NZ_JAMLDX010000001.1"/>
</dbReference>
<reference evidence="3" key="1">
    <citation type="submission" date="2022-05" db="EMBL/GenBank/DDBJ databases">
        <title>Sphingomonas sp. strain MG17 Genome sequencing and assembly.</title>
        <authorList>
            <person name="Kim I."/>
        </authorList>
    </citation>
    <scope>NUCLEOTIDE SEQUENCE</scope>
    <source>
        <strain evidence="3">MG17</strain>
    </source>
</reference>
<evidence type="ECO:0000256" key="1">
    <source>
        <dbReference type="ARBA" id="ARBA00006226"/>
    </source>
</evidence>
<dbReference type="Gene3D" id="3.30.2310.20">
    <property type="entry name" value="RelE-like"/>
    <property type="match status" value="1"/>
</dbReference>
<evidence type="ECO:0000313" key="4">
    <source>
        <dbReference type="Proteomes" id="UP001139451"/>
    </source>
</evidence>
<dbReference type="Pfam" id="PF05016">
    <property type="entry name" value="ParE_toxin"/>
    <property type="match status" value="1"/>
</dbReference>
<accession>A0A9X2HM63</accession>